<keyword evidence="2" id="KW-0732">Signal</keyword>
<evidence type="ECO:0000259" key="3">
    <source>
        <dbReference type="Pfam" id="PF07995"/>
    </source>
</evidence>
<dbReference type="AlphaFoldDB" id="A0A8H2K7L5"/>
<feature type="domain" description="Glucose/Sorbosone dehydrogenase" evidence="3">
    <location>
        <begin position="62"/>
        <end position="353"/>
    </location>
</feature>
<dbReference type="PANTHER" id="PTHR19328">
    <property type="entry name" value="HEDGEHOG-INTERACTING PROTEIN"/>
    <property type="match status" value="1"/>
</dbReference>
<dbReference type="InterPro" id="IPR011041">
    <property type="entry name" value="Quinoprot_gluc/sorb_DH_b-prop"/>
</dbReference>
<dbReference type="PROSITE" id="PS51257">
    <property type="entry name" value="PROKAR_LIPOPROTEIN"/>
    <property type="match status" value="1"/>
</dbReference>
<sequence length="372" mass="38912">MRLRQSLIAPLFVLALLAGCTQTTEVAPPRPPAAEPEAPAEASTSVTIDTDATPTTVISGLAAPWSMVRLESGSTLISERDTRLVKELTPVGQLREVGIVGDAAPGGEGGLLGLATLDGTSLYAYLTTDTDNRIVRFDLGGEPGAYSLGASTEILTGLTKSRIHNGGRIAFGPDGMLYATVGDASEPALAQDLDSLNGKILRMKPNGSVPADNPFAGSLIYSLGHRNPQGLAWDADGQLWAAEFGQNTWDELNIIDAGSNYGWPEVEGDSSDSRFESPAHQWATDDASPSGLTFVGGTFFMAGLGGERLWQISADDATAAPEAAFAGTFGRIRDVTPGPDGSLWALTNNTDGRGEPRKNDDRIVQVTLVAAG</sequence>
<evidence type="ECO:0000256" key="1">
    <source>
        <dbReference type="SAM" id="MobiDB-lite"/>
    </source>
</evidence>
<comment type="caution">
    <text evidence="4">The sequence shown here is derived from an EMBL/GenBank/DDBJ whole genome shotgun (WGS) entry which is preliminary data.</text>
</comment>
<evidence type="ECO:0000313" key="4">
    <source>
        <dbReference type="EMBL" id="TQO20352.1"/>
    </source>
</evidence>
<accession>A0A8H2K7L5</accession>
<evidence type="ECO:0000256" key="2">
    <source>
        <dbReference type="SAM" id="SignalP"/>
    </source>
</evidence>
<dbReference type="InterPro" id="IPR012938">
    <property type="entry name" value="Glc/Sorbosone_DH"/>
</dbReference>
<gene>
    <name evidence="4" type="ORF">FB472_1983</name>
</gene>
<dbReference type="OrthoDB" id="9770043at2"/>
<dbReference type="PANTHER" id="PTHR19328:SF13">
    <property type="entry name" value="HIPL1 PROTEIN"/>
    <property type="match status" value="1"/>
</dbReference>
<feature type="chain" id="PRO_5039402450" evidence="2">
    <location>
        <begin position="27"/>
        <end position="372"/>
    </location>
</feature>
<evidence type="ECO:0000313" key="5">
    <source>
        <dbReference type="Proteomes" id="UP000316560"/>
    </source>
</evidence>
<feature type="region of interest" description="Disordered" evidence="1">
    <location>
        <begin position="24"/>
        <end position="47"/>
    </location>
</feature>
<dbReference type="InterPro" id="IPR011042">
    <property type="entry name" value="6-blade_b-propeller_TolB-like"/>
</dbReference>
<protein>
    <submittedName>
        <fullName evidence="4">Glucose/arabinose dehydrogenase</fullName>
    </submittedName>
</protein>
<proteinExistence type="predicted"/>
<keyword evidence="5" id="KW-1185">Reference proteome</keyword>
<name>A0A8H2K7L5_9MICO</name>
<dbReference type="Gene3D" id="2.120.10.30">
    <property type="entry name" value="TolB, C-terminal domain"/>
    <property type="match status" value="1"/>
</dbReference>
<reference evidence="4 5" key="1">
    <citation type="submission" date="2019-06" db="EMBL/GenBank/DDBJ databases">
        <title>Sequencing the genomes of 1000 actinobacteria strains.</title>
        <authorList>
            <person name="Klenk H.-P."/>
        </authorList>
    </citation>
    <scope>NUCLEOTIDE SEQUENCE [LARGE SCALE GENOMIC DNA]</scope>
    <source>
        <strain evidence="4 5">DSM 21947</strain>
    </source>
</reference>
<dbReference type="Proteomes" id="UP000316560">
    <property type="component" value="Unassembled WGS sequence"/>
</dbReference>
<dbReference type="Pfam" id="PF07995">
    <property type="entry name" value="GSDH"/>
    <property type="match status" value="1"/>
</dbReference>
<feature type="signal peptide" evidence="2">
    <location>
        <begin position="1"/>
        <end position="26"/>
    </location>
</feature>
<dbReference type="EMBL" id="VFRA01000001">
    <property type="protein sequence ID" value="TQO20352.1"/>
    <property type="molecule type" value="Genomic_DNA"/>
</dbReference>
<dbReference type="SUPFAM" id="SSF50952">
    <property type="entry name" value="Soluble quinoprotein glucose dehydrogenase"/>
    <property type="match status" value="1"/>
</dbReference>
<organism evidence="4 5">
    <name type="scientific">Rhodoglobus vestalii</name>
    <dbReference type="NCBI Taxonomy" id="193384"/>
    <lineage>
        <taxon>Bacteria</taxon>
        <taxon>Bacillati</taxon>
        <taxon>Actinomycetota</taxon>
        <taxon>Actinomycetes</taxon>
        <taxon>Micrococcales</taxon>
        <taxon>Microbacteriaceae</taxon>
        <taxon>Rhodoglobus</taxon>
    </lineage>
</organism>
<dbReference type="RefSeq" id="WP_141990709.1">
    <property type="nucleotide sequence ID" value="NZ_VFRA01000001.1"/>
</dbReference>